<accession>A0ABN0A047</accession>
<dbReference type="GeneID" id="60057426"/>
<sequence>MSYSFNWDCTLPIKNIEDIVSINIVPETNVYDEGDYLSLRGQVCIDGEYVSSTKEQFLFNECIPLDITLPNNDRTTNIKIDVENFDYTIEDGNRLCLNIRLCIAGYNLDSTPTLIEPDEEDEGQEQPPVIFTKEAIFSPKSVASNDDEDLDYLDFDDVAMPSHQEAVELVDEEPVKKDAALPKPFLSEVARKEIAVNQVQNDGEEEGETEIFTESNDEFVPVVGGDVEAVAPIEEVGEEPDLVIEGEVVEELEPVIEAEVVEELEPAIGVEVVEDRDPVIEVEVVEELEPVVEAEVVEELEPVVEAEVVEELEPVVEAEVVEELEPVIEAEVVEELEPVVEQLSDSGAFVEQASRKETLTDKIKQILNKEPVVVEKKSEPVPTTPATEVVEEVVPVKEEVVKEVEEIQVPVEQKVVEQVATIEQTIQQPISQSTGWEEVISEQTMPTKYHPVMPIPVVQEEVTEPKEMIEEEEILPYPLKQNIKEVTFEEPVVKEKSNLFDMLYGLDQEEEVATVESQETVSETPVSTSIQTVSQPVIQKVQVTQQMTQPVQVTQQITQPVQVEQSLVAVQPVEEEVKESKVAVNMSSSSDDSIASQFSDGESIIKIVFVQEEETTIDDICTKYNVTQDHIYNCANVQSPLCPGDHVMINYGQFRRN</sequence>
<dbReference type="Proteomes" id="UP000002938">
    <property type="component" value="Unassembled WGS sequence"/>
</dbReference>
<dbReference type="InterPro" id="IPR048862">
    <property type="entry name" value="SPOCS_spoVID_N"/>
</dbReference>
<gene>
    <name evidence="2" type="ORF">CUW_1048</name>
</gene>
<dbReference type="RefSeq" id="WP_006785465.1">
    <property type="nucleotide sequence ID" value="NZ_ADMN01000109.1"/>
</dbReference>
<reference evidence="2 3" key="1">
    <citation type="journal article" date="2011" name="J. Bacteriol.">
        <title>Draft Genome Sequence of Turicibacter sanguinis PC909, Isolated from Human Feces.</title>
        <authorList>
            <person name="Cuiv P.O."/>
            <person name="Klaassens E.S."/>
            <person name="Durkin A.S."/>
            <person name="Harkins D.M."/>
            <person name="Foster L."/>
            <person name="McCorrison J."/>
            <person name="Torralba M."/>
            <person name="Nelson K.E."/>
            <person name="Morrison M."/>
        </authorList>
    </citation>
    <scope>NUCLEOTIDE SEQUENCE [LARGE SCALE GENOMIC DNA]</scope>
    <source>
        <strain evidence="2 3">PC909</strain>
    </source>
</reference>
<organism evidence="2 3">
    <name type="scientific">Turicibacter sanguinis PC909</name>
    <dbReference type="NCBI Taxonomy" id="702450"/>
    <lineage>
        <taxon>Bacteria</taxon>
        <taxon>Bacillati</taxon>
        <taxon>Bacillota</taxon>
        <taxon>Erysipelotrichia</taxon>
        <taxon>Erysipelotrichales</taxon>
        <taxon>Turicibacteraceae</taxon>
        <taxon>Turicibacter</taxon>
    </lineage>
</organism>
<comment type="caution">
    <text evidence="2">The sequence shown here is derived from an EMBL/GenBank/DDBJ whole genome shotgun (WGS) entry which is preliminary data.</text>
</comment>
<name>A0ABN0A047_9FIRM</name>
<feature type="domain" description="Stage VI sporulation protein D N-terminal" evidence="1">
    <location>
        <begin position="3"/>
        <end position="106"/>
    </location>
</feature>
<proteinExistence type="predicted"/>
<dbReference type="Pfam" id="PF20918">
    <property type="entry name" value="SPOCS_spoVID-N"/>
    <property type="match status" value="1"/>
</dbReference>
<evidence type="ECO:0000313" key="2">
    <source>
        <dbReference type="EMBL" id="EFF62979.1"/>
    </source>
</evidence>
<protein>
    <recommendedName>
        <fullName evidence="1">Stage VI sporulation protein D N-terminal domain-containing protein</fullName>
    </recommendedName>
</protein>
<evidence type="ECO:0000313" key="3">
    <source>
        <dbReference type="Proteomes" id="UP000002938"/>
    </source>
</evidence>
<keyword evidence="3" id="KW-1185">Reference proteome</keyword>
<dbReference type="EMBL" id="ADMN01000109">
    <property type="protein sequence ID" value="EFF62979.1"/>
    <property type="molecule type" value="Genomic_DNA"/>
</dbReference>
<dbReference type="SUPFAM" id="SSF158791">
    <property type="entry name" value="MgtE N-terminal domain-like"/>
    <property type="match status" value="1"/>
</dbReference>
<evidence type="ECO:0000259" key="1">
    <source>
        <dbReference type="Pfam" id="PF20918"/>
    </source>
</evidence>